<dbReference type="SMART" id="SM00854">
    <property type="entry name" value="PGA_cap"/>
    <property type="match status" value="1"/>
</dbReference>
<protein>
    <submittedName>
        <fullName evidence="3">Capsule biosynthesis protein</fullName>
    </submittedName>
</protein>
<dbReference type="CDD" id="cd07381">
    <property type="entry name" value="MPP_CapA"/>
    <property type="match status" value="1"/>
</dbReference>
<gene>
    <name evidence="3" type="ORF">SCL_1345</name>
</gene>
<dbReference type="PANTHER" id="PTHR33393:SF13">
    <property type="entry name" value="PGA BIOSYNTHESIS PROTEIN CAPA"/>
    <property type="match status" value="1"/>
</dbReference>
<dbReference type="Gene3D" id="3.60.21.10">
    <property type="match status" value="1"/>
</dbReference>
<feature type="domain" description="Capsule synthesis protein CapA" evidence="2">
    <location>
        <begin position="27"/>
        <end position="266"/>
    </location>
</feature>
<dbReference type="Pfam" id="PF09587">
    <property type="entry name" value="PGA_cap"/>
    <property type="match status" value="1"/>
</dbReference>
<proteinExistence type="inferred from homology"/>
<comment type="similarity">
    <text evidence="1">Belongs to the CapA family.</text>
</comment>
<dbReference type="Proteomes" id="UP000243180">
    <property type="component" value="Chromosome"/>
</dbReference>
<evidence type="ECO:0000256" key="1">
    <source>
        <dbReference type="ARBA" id="ARBA00005662"/>
    </source>
</evidence>
<dbReference type="KEGG" id="slim:SCL_1345"/>
<evidence type="ECO:0000313" key="4">
    <source>
        <dbReference type="Proteomes" id="UP000243180"/>
    </source>
</evidence>
<dbReference type="AlphaFoldDB" id="A0A1B4XFT6"/>
<dbReference type="InterPro" id="IPR052169">
    <property type="entry name" value="CW_Biosynth-Accessory"/>
</dbReference>
<keyword evidence="4" id="KW-1185">Reference proteome</keyword>
<evidence type="ECO:0000259" key="2">
    <source>
        <dbReference type="SMART" id="SM00854"/>
    </source>
</evidence>
<dbReference type="PANTHER" id="PTHR33393">
    <property type="entry name" value="POLYGLUTAMINE SYNTHESIS ACCESSORY PROTEIN RV0574C-RELATED"/>
    <property type="match status" value="1"/>
</dbReference>
<dbReference type="EMBL" id="AP014879">
    <property type="protein sequence ID" value="BAV33656.1"/>
    <property type="molecule type" value="Genomic_DNA"/>
</dbReference>
<dbReference type="InParanoid" id="A0A1B4XFT6"/>
<name>A0A1B4XFT6_9GAMM</name>
<dbReference type="SUPFAM" id="SSF56300">
    <property type="entry name" value="Metallo-dependent phosphatases"/>
    <property type="match status" value="1"/>
</dbReference>
<accession>A0A1B4XFT6</accession>
<sequence length="343" mass="36592">MPKAAPSPALIPAPARKAPTASAVELRIAAVGDIMLGGTAAPEMQKYGYDYPFEQTKDILKQAQIVFGNLEGPLTDGGAAGTAKQYVFRSPPDKVAPALARAGFNVVSLANNHTLDYGAEGLEDTRAALDKAGIRHAGAGRNAAEARQPVYMMADGVTVAVLAYSLTFPEEFWAGPDKPGTAFGHEKHVRADVAAARQTADIVVVSFHWGQEGKTELRDYQTQLAHAAIDAGAAAVLGHHPHILQGVERYKDGVILYSLGNFAFGSFSNTATRSAIALLTFRDRQWRELKMVPLNVKNAEVVFQPRPLVGRDAAEVVGQLQQLSQSLGTTLENRDGVAVLLAE</sequence>
<dbReference type="InterPro" id="IPR029052">
    <property type="entry name" value="Metallo-depent_PP-like"/>
</dbReference>
<dbReference type="InterPro" id="IPR019079">
    <property type="entry name" value="Capsule_synth_CapA"/>
</dbReference>
<reference evidence="3 4" key="1">
    <citation type="submission" date="2015-05" db="EMBL/GenBank/DDBJ databases">
        <title>Complete genome sequence of a sulfur-oxidizing gammaproteobacterium strain HA5.</title>
        <authorList>
            <person name="Miura A."/>
            <person name="Kojima H."/>
            <person name="Fukui M."/>
        </authorList>
    </citation>
    <scope>NUCLEOTIDE SEQUENCE [LARGE SCALE GENOMIC DNA]</scope>
    <source>
        <strain evidence="3 4">HA5</strain>
    </source>
</reference>
<evidence type="ECO:0000313" key="3">
    <source>
        <dbReference type="EMBL" id="BAV33656.1"/>
    </source>
</evidence>
<organism evidence="3 4">
    <name type="scientific">Sulfuricaulis limicola</name>
    <dbReference type="NCBI Taxonomy" id="1620215"/>
    <lineage>
        <taxon>Bacteria</taxon>
        <taxon>Pseudomonadati</taxon>
        <taxon>Pseudomonadota</taxon>
        <taxon>Gammaproteobacteria</taxon>
        <taxon>Acidiferrobacterales</taxon>
        <taxon>Acidiferrobacteraceae</taxon>
        <taxon>Sulfuricaulis</taxon>
    </lineage>
</organism>